<protein>
    <submittedName>
        <fullName evidence="3">DnaA regulatory inactivator Hda</fullName>
    </submittedName>
</protein>
<dbReference type="InterPro" id="IPR013317">
    <property type="entry name" value="DnaA_dom"/>
</dbReference>
<sequence>MNQQLPLPIHQIDDYTLENFYGDNNLLLLDSLRKNSQQIQQQFFYIWGMAGCGKSHLLRALSNQYLNEQRAAIYVPLNKSRYFSPAVLENLEQQSLVCLDDLDSVMGDPEWEIALFDLFNRIKASGQTLLLVSASLSPSALNVQLPDLASRLKWGEIYQLSPLTDEQKLEVLQKNAHQRGIELPAETAHFLLKRLNRDTHTLLQALEKLDKASLQAQRNLTIPFVKETLDL</sequence>
<evidence type="ECO:0000313" key="4">
    <source>
        <dbReference type="Proteomes" id="UP000189426"/>
    </source>
</evidence>
<gene>
    <name evidence="3" type="ORF">BKK47_01445</name>
</gene>
<dbReference type="NCBIfam" id="TIGR03420">
    <property type="entry name" value="DnaA_homol_Hda"/>
    <property type="match status" value="1"/>
</dbReference>
<dbReference type="PANTHER" id="PTHR30050:SF5">
    <property type="entry name" value="DNAA REGULATORY INACTIVATOR HDA"/>
    <property type="match status" value="1"/>
</dbReference>
<reference evidence="3 4" key="1">
    <citation type="submission" date="2016-10" db="EMBL/GenBank/DDBJ databases">
        <title>Rodentibacter gen. nov. and new species.</title>
        <authorList>
            <person name="Christensen H."/>
        </authorList>
    </citation>
    <scope>NUCLEOTIDE SEQUENCE [LARGE SCALE GENOMIC DNA]</scope>
    <source>
        <strain evidence="3 4">Ppn418</strain>
    </source>
</reference>
<comment type="caution">
    <text evidence="3">The sequence shown here is derived from an EMBL/GenBank/DDBJ whole genome shotgun (WGS) entry which is preliminary data.</text>
</comment>
<name>A0A1V3IIV5_9PAST</name>
<dbReference type="RefSeq" id="WP_077493158.1">
    <property type="nucleotide sequence ID" value="NZ_MLHG01000012.1"/>
</dbReference>
<dbReference type="Pfam" id="PF00308">
    <property type="entry name" value="Bac_DnaA"/>
    <property type="match status" value="1"/>
</dbReference>
<dbReference type="Gene3D" id="3.40.50.300">
    <property type="entry name" value="P-loop containing nucleotide triphosphate hydrolases"/>
    <property type="match status" value="1"/>
</dbReference>
<evidence type="ECO:0000259" key="2">
    <source>
        <dbReference type="Pfam" id="PF22688"/>
    </source>
</evidence>
<proteinExistence type="predicted"/>
<keyword evidence="4" id="KW-1185">Reference proteome</keyword>
<dbReference type="InterPro" id="IPR055199">
    <property type="entry name" value="Hda_lid"/>
</dbReference>
<dbReference type="InterPro" id="IPR027417">
    <property type="entry name" value="P-loop_NTPase"/>
</dbReference>
<dbReference type="Gene3D" id="1.10.8.60">
    <property type="match status" value="1"/>
</dbReference>
<dbReference type="PANTHER" id="PTHR30050">
    <property type="entry name" value="CHROMOSOMAL REPLICATION INITIATOR PROTEIN DNAA"/>
    <property type="match status" value="1"/>
</dbReference>
<dbReference type="GO" id="GO:0032297">
    <property type="term" value="P:negative regulation of DNA-templated DNA replication initiation"/>
    <property type="evidence" value="ECO:0007669"/>
    <property type="project" value="InterPro"/>
</dbReference>
<dbReference type="Pfam" id="PF22688">
    <property type="entry name" value="Hda_lid"/>
    <property type="match status" value="1"/>
</dbReference>
<dbReference type="NCBIfam" id="NF005982">
    <property type="entry name" value="PRK08084.1"/>
    <property type="match status" value="1"/>
</dbReference>
<dbReference type="EMBL" id="MLHG01000012">
    <property type="protein sequence ID" value="OOF41208.1"/>
    <property type="molecule type" value="Genomic_DNA"/>
</dbReference>
<dbReference type="AlphaFoldDB" id="A0A1V3IIV5"/>
<evidence type="ECO:0000313" key="3">
    <source>
        <dbReference type="EMBL" id="OOF41208.1"/>
    </source>
</evidence>
<organism evidence="3 4">
    <name type="scientific">Rodentibacter mrazii</name>
    <dbReference type="NCBI Taxonomy" id="1908257"/>
    <lineage>
        <taxon>Bacteria</taxon>
        <taxon>Pseudomonadati</taxon>
        <taxon>Pseudomonadota</taxon>
        <taxon>Gammaproteobacteria</taxon>
        <taxon>Pasteurellales</taxon>
        <taxon>Pasteurellaceae</taxon>
        <taxon>Rodentibacter</taxon>
    </lineage>
</organism>
<evidence type="ECO:0000259" key="1">
    <source>
        <dbReference type="Pfam" id="PF00308"/>
    </source>
</evidence>
<feature type="domain" description="Chromosomal replication initiator protein DnaA ATPAse" evidence="1">
    <location>
        <begin position="14"/>
        <end position="156"/>
    </location>
</feature>
<dbReference type="InterPro" id="IPR017788">
    <property type="entry name" value="Hda"/>
</dbReference>
<dbReference type="SUPFAM" id="SSF52540">
    <property type="entry name" value="P-loop containing nucleoside triphosphate hydrolases"/>
    <property type="match status" value="1"/>
</dbReference>
<dbReference type="STRING" id="1908257.BKK47_01445"/>
<dbReference type="Proteomes" id="UP000189426">
    <property type="component" value="Unassembled WGS sequence"/>
</dbReference>
<feature type="domain" description="Hda lid" evidence="2">
    <location>
        <begin position="165"/>
        <end position="229"/>
    </location>
</feature>
<accession>A0A1V3IIV5</accession>
<dbReference type="GO" id="GO:0006270">
    <property type="term" value="P:DNA replication initiation"/>
    <property type="evidence" value="ECO:0007669"/>
    <property type="project" value="TreeGrafter"/>
</dbReference>